<dbReference type="PRINTS" id="PR00111">
    <property type="entry name" value="ABHYDROLASE"/>
</dbReference>
<organism evidence="3 4">
    <name type="scientific">Tsuneonella deserti</name>
    <dbReference type="NCBI Taxonomy" id="2035528"/>
    <lineage>
        <taxon>Bacteria</taxon>
        <taxon>Pseudomonadati</taxon>
        <taxon>Pseudomonadota</taxon>
        <taxon>Alphaproteobacteria</taxon>
        <taxon>Sphingomonadales</taxon>
        <taxon>Erythrobacteraceae</taxon>
        <taxon>Tsuneonella</taxon>
    </lineage>
</organism>
<evidence type="ECO:0000313" key="4">
    <source>
        <dbReference type="Proteomes" id="UP000619041"/>
    </source>
</evidence>
<accession>A0ABQ1S340</accession>
<dbReference type="Pfam" id="PF00561">
    <property type="entry name" value="Abhydrolase_1"/>
    <property type="match status" value="1"/>
</dbReference>
<name>A0ABQ1S340_9SPHN</name>
<keyword evidence="3" id="KW-0378">Hydrolase</keyword>
<dbReference type="Proteomes" id="UP000619041">
    <property type="component" value="Unassembled WGS sequence"/>
</dbReference>
<proteinExistence type="predicted"/>
<dbReference type="EMBL" id="BMKL01000001">
    <property type="protein sequence ID" value="GGD88813.1"/>
    <property type="molecule type" value="Genomic_DNA"/>
</dbReference>
<feature type="domain" description="AB hydrolase-1" evidence="2">
    <location>
        <begin position="52"/>
        <end position="289"/>
    </location>
</feature>
<protein>
    <submittedName>
        <fullName evidence="3">Alpha/beta hydrolase</fullName>
    </submittedName>
</protein>
<dbReference type="Gene3D" id="3.40.50.1820">
    <property type="entry name" value="alpha/beta hydrolase"/>
    <property type="match status" value="1"/>
</dbReference>
<feature type="region of interest" description="Disordered" evidence="1">
    <location>
        <begin position="1"/>
        <end position="26"/>
    </location>
</feature>
<keyword evidence="4" id="KW-1185">Reference proteome</keyword>
<evidence type="ECO:0000256" key="1">
    <source>
        <dbReference type="SAM" id="MobiDB-lite"/>
    </source>
</evidence>
<sequence>MTGVPIDSSDPAKSETGFAEPGGDKGWSDRYWQSADGLRLHFRDYPGRADRPPVIALHGLTRNSRDAAQLAERLAGGWRVLAPEMRGRGMSDYAQDSASYNPLQYVADLKELLGQEGISRFVAVGTSLGGLMTMLLALEDPSRIAAAVLVDVGPVLDEAGIAQIREYVGQGGSFPTWVHAARALQELHAAAHPGFELEDWLAMAKRLMVLGANGRVAYDYDMSIAEPFSSAAAPPSVDLWPAFEALAGRPVLLLRGETSSILSRETADEMKRRMPGLEVVTVPGTGHAPTLAEPESLAAIDSLLTQVA</sequence>
<dbReference type="GO" id="GO:0016787">
    <property type="term" value="F:hydrolase activity"/>
    <property type="evidence" value="ECO:0007669"/>
    <property type="project" value="UniProtKB-KW"/>
</dbReference>
<comment type="caution">
    <text evidence="3">The sequence shown here is derived from an EMBL/GenBank/DDBJ whole genome shotgun (WGS) entry which is preliminary data.</text>
</comment>
<dbReference type="InterPro" id="IPR050228">
    <property type="entry name" value="Carboxylesterase_BioH"/>
</dbReference>
<reference evidence="4" key="1">
    <citation type="journal article" date="2019" name="Int. J. Syst. Evol. Microbiol.">
        <title>The Global Catalogue of Microorganisms (GCM) 10K type strain sequencing project: providing services to taxonomists for standard genome sequencing and annotation.</title>
        <authorList>
            <consortium name="The Broad Institute Genomics Platform"/>
            <consortium name="The Broad Institute Genome Sequencing Center for Infectious Disease"/>
            <person name="Wu L."/>
            <person name="Ma J."/>
        </authorList>
    </citation>
    <scope>NUCLEOTIDE SEQUENCE [LARGE SCALE GENOMIC DNA]</scope>
    <source>
        <strain evidence="4">CGMCC 1.15959</strain>
    </source>
</reference>
<evidence type="ECO:0000313" key="3">
    <source>
        <dbReference type="EMBL" id="GGD88813.1"/>
    </source>
</evidence>
<dbReference type="PANTHER" id="PTHR43194:SF2">
    <property type="entry name" value="PEROXISOMAL MEMBRANE PROTEIN LPX1"/>
    <property type="match status" value="1"/>
</dbReference>
<dbReference type="InterPro" id="IPR000073">
    <property type="entry name" value="AB_hydrolase_1"/>
</dbReference>
<evidence type="ECO:0000259" key="2">
    <source>
        <dbReference type="Pfam" id="PF00561"/>
    </source>
</evidence>
<dbReference type="SUPFAM" id="SSF53474">
    <property type="entry name" value="alpha/beta-Hydrolases"/>
    <property type="match status" value="1"/>
</dbReference>
<dbReference type="InterPro" id="IPR029058">
    <property type="entry name" value="AB_hydrolase_fold"/>
</dbReference>
<gene>
    <name evidence="3" type="ORF">GCM10011515_05610</name>
</gene>
<dbReference type="PANTHER" id="PTHR43194">
    <property type="entry name" value="HYDROLASE ALPHA/BETA FOLD FAMILY"/>
    <property type="match status" value="1"/>
</dbReference>